<name>A0A6M3LZG8_9ZZZZ</name>
<sequence>MKGGDTMFYAALYKMLCMAYSQFLRGLVKKAIDDPDSEIDDIALSILDRLFNFSD</sequence>
<accession>A0A6M3LZG8</accession>
<evidence type="ECO:0000313" key="1">
    <source>
        <dbReference type="EMBL" id="QJA99319.1"/>
    </source>
</evidence>
<protein>
    <submittedName>
        <fullName evidence="1">Uncharacterized protein</fullName>
    </submittedName>
</protein>
<organism evidence="1">
    <name type="scientific">viral metagenome</name>
    <dbReference type="NCBI Taxonomy" id="1070528"/>
    <lineage>
        <taxon>unclassified sequences</taxon>
        <taxon>metagenomes</taxon>
        <taxon>organismal metagenomes</taxon>
    </lineage>
</organism>
<dbReference type="EMBL" id="MT143643">
    <property type="protein sequence ID" value="QJA99319.1"/>
    <property type="molecule type" value="Genomic_DNA"/>
</dbReference>
<dbReference type="AlphaFoldDB" id="A0A6M3LZG8"/>
<proteinExistence type="predicted"/>
<reference evidence="1" key="1">
    <citation type="submission" date="2020-03" db="EMBL/GenBank/DDBJ databases">
        <title>The deep terrestrial virosphere.</title>
        <authorList>
            <person name="Holmfeldt K."/>
            <person name="Nilsson E."/>
            <person name="Simone D."/>
            <person name="Lopez-Fernandez M."/>
            <person name="Wu X."/>
            <person name="de Brujin I."/>
            <person name="Lundin D."/>
            <person name="Andersson A."/>
            <person name="Bertilsson S."/>
            <person name="Dopson M."/>
        </authorList>
    </citation>
    <scope>NUCLEOTIDE SEQUENCE</scope>
    <source>
        <strain evidence="1">MM171A01172</strain>
    </source>
</reference>
<gene>
    <name evidence="1" type="ORF">MM171A01172_0005</name>
</gene>